<evidence type="ECO:0000256" key="2">
    <source>
        <dbReference type="SAM" id="MobiDB-lite"/>
    </source>
</evidence>
<dbReference type="Proteomes" id="UP000298787">
    <property type="component" value="Chromosome 8"/>
</dbReference>
<accession>A0A4U5UIP5</accession>
<keyword evidence="4" id="KW-1185">Reference proteome</keyword>
<sequence length="573" mass="64712">MERELICGDCNMVFRSTGLFEKHKSLFCIGSKAQYLRVQRPGSELLRRDKHGLLHPKQTRTPDLVQLRDQRRKASRWRGVDAKPKSAKAAEEIPASRPTESTALQDLTDEVSGRQLGHSERLKEMREMATLHERQLTLIHAHNQQLEQQNDELAHQVSVLSEQNSATHLEGLLMELREQEDRNEEMLQHLAEHLHVLQALRQAYMQSGESDPGIVARMIDLQVEAQSLEKNQSATAVKKSKRPQRGSSWELLAVEQENHRLEEEILRIQQDRRRHHNYKAALKTELDLIQRENLQQISSLQAEMERKPRRQPPPPPPHLLPLQPKIHIHAPLSLLHTRAVASPVGRSMLDSLGPAPYDPAAGFVVFYDLVLGADVSQRALRLVASLYSEGQEVGAPTLLPPVHCLPGVSQPYTHILTPTNHALLLIKQSLPGVHPSPSLSLVLEVQAARDTDVHHQEVFKLVSCGWTRMELFDQYNQLYSGYWRAPVRSLPIRPSLNLAQLNSVPQVGNMELCLRLVNGRDGDVQTLEKPDPINTTQYKYSAVCHSTLEGEINPPPFCPGLITKTLVPDARQS</sequence>
<dbReference type="AlphaFoldDB" id="A0A4U5UIP5"/>
<name>A0A4U5UIP5_COLLU</name>
<reference evidence="3 4" key="1">
    <citation type="submission" date="2019-01" db="EMBL/GenBank/DDBJ databases">
        <title>Genome Assembly of Collichthys lucidus.</title>
        <authorList>
            <person name="Cai M."/>
            <person name="Xiao S."/>
        </authorList>
    </citation>
    <scope>NUCLEOTIDE SEQUENCE [LARGE SCALE GENOMIC DNA]</scope>
    <source>
        <strain evidence="3">JT15FE1705JMU</strain>
        <tissue evidence="3">Muscle</tissue>
    </source>
</reference>
<evidence type="ECO:0000313" key="3">
    <source>
        <dbReference type="EMBL" id="TKS74108.1"/>
    </source>
</evidence>
<feature type="compositionally biased region" description="Basic and acidic residues" evidence="2">
    <location>
        <begin position="78"/>
        <end position="91"/>
    </location>
</feature>
<evidence type="ECO:0000313" key="4">
    <source>
        <dbReference type="Proteomes" id="UP000298787"/>
    </source>
</evidence>
<dbReference type="STRING" id="240159.A0A4U5UIP5"/>
<organism evidence="3 4">
    <name type="scientific">Collichthys lucidus</name>
    <name type="common">Big head croaker</name>
    <name type="synonym">Sciaena lucida</name>
    <dbReference type="NCBI Taxonomy" id="240159"/>
    <lineage>
        <taxon>Eukaryota</taxon>
        <taxon>Metazoa</taxon>
        <taxon>Chordata</taxon>
        <taxon>Craniata</taxon>
        <taxon>Vertebrata</taxon>
        <taxon>Euteleostomi</taxon>
        <taxon>Actinopterygii</taxon>
        <taxon>Neopterygii</taxon>
        <taxon>Teleostei</taxon>
        <taxon>Neoteleostei</taxon>
        <taxon>Acanthomorphata</taxon>
        <taxon>Eupercaria</taxon>
        <taxon>Sciaenidae</taxon>
        <taxon>Collichthys</taxon>
    </lineage>
</organism>
<feature type="region of interest" description="Disordered" evidence="2">
    <location>
        <begin position="70"/>
        <end position="103"/>
    </location>
</feature>
<feature type="coiled-coil region" evidence="1">
    <location>
        <begin position="143"/>
        <end position="193"/>
    </location>
</feature>
<keyword evidence="1" id="KW-0175">Coiled coil</keyword>
<dbReference type="PANTHER" id="PTHR33820">
    <property type="entry name" value="COILED-COIL DOMAIN-CONTAINING PROTEIN 17"/>
    <property type="match status" value="1"/>
</dbReference>
<dbReference type="EMBL" id="CM014085">
    <property type="protein sequence ID" value="TKS74108.1"/>
    <property type="molecule type" value="Genomic_DNA"/>
</dbReference>
<proteinExistence type="predicted"/>
<evidence type="ECO:0000256" key="1">
    <source>
        <dbReference type="SAM" id="Coils"/>
    </source>
</evidence>
<dbReference type="PANTHER" id="PTHR33820:SF4">
    <property type="entry name" value="COILED-COIL DOMAIN-CONTAINING PROTEIN 17"/>
    <property type="match status" value="1"/>
</dbReference>
<dbReference type="InterPro" id="IPR038800">
    <property type="entry name" value="CCDC17"/>
</dbReference>
<gene>
    <name evidence="3" type="ORF">D9C73_008189</name>
</gene>
<protein>
    <submittedName>
        <fullName evidence="3">Coiled-coil domain-containing protein 17</fullName>
    </submittedName>
</protein>